<dbReference type="Proteomes" id="UP000523087">
    <property type="component" value="Unassembled WGS sequence"/>
</dbReference>
<dbReference type="InterPro" id="IPR042099">
    <property type="entry name" value="ANL_N_sf"/>
</dbReference>
<name>A0A7V9Z9A9_9BACL</name>
<organism evidence="1 2">
    <name type="scientific">Thermaerobacillus caldiproteolyticus</name>
    <dbReference type="NCBI Taxonomy" id="247480"/>
    <lineage>
        <taxon>Bacteria</taxon>
        <taxon>Bacillati</taxon>
        <taxon>Bacillota</taxon>
        <taxon>Bacilli</taxon>
        <taxon>Bacillales</taxon>
        <taxon>Anoxybacillaceae</taxon>
        <taxon>Thermaerobacillus</taxon>
    </lineage>
</organism>
<protein>
    <submittedName>
        <fullName evidence="1">Uncharacterized protein</fullName>
    </submittedName>
</protein>
<keyword evidence="2" id="KW-1185">Reference proteome</keyword>
<proteinExistence type="predicted"/>
<sequence length="40" mass="4478">MFHANARGLPFAATWFGTTLVMPEPAFTPKLLAELIEMEK</sequence>
<evidence type="ECO:0000313" key="2">
    <source>
        <dbReference type="Proteomes" id="UP000523087"/>
    </source>
</evidence>
<reference evidence="1 2" key="1">
    <citation type="submission" date="2020-07" db="EMBL/GenBank/DDBJ databases">
        <title>Genomic Encyclopedia of Type Strains, Phase IV (KMG-IV): sequencing the most valuable type-strain genomes for metagenomic binning, comparative biology and taxonomic classification.</title>
        <authorList>
            <person name="Goeker M."/>
        </authorList>
    </citation>
    <scope>NUCLEOTIDE SEQUENCE [LARGE SCALE GENOMIC DNA]</scope>
    <source>
        <strain evidence="1 2">DSM 15730</strain>
    </source>
</reference>
<comment type="caution">
    <text evidence="1">The sequence shown here is derived from an EMBL/GenBank/DDBJ whole genome shotgun (WGS) entry which is preliminary data.</text>
</comment>
<accession>A0A7V9Z9A9</accession>
<dbReference type="AlphaFoldDB" id="A0A7V9Z9A9"/>
<evidence type="ECO:0000313" key="1">
    <source>
        <dbReference type="EMBL" id="MBA2876453.1"/>
    </source>
</evidence>
<dbReference type="EMBL" id="JACDUT010000012">
    <property type="protein sequence ID" value="MBA2876453.1"/>
    <property type="molecule type" value="Genomic_DNA"/>
</dbReference>
<dbReference type="Gene3D" id="3.40.50.12780">
    <property type="entry name" value="N-terminal domain of ligase-like"/>
    <property type="match status" value="1"/>
</dbReference>
<gene>
    <name evidence="1" type="ORF">HNR31_003271</name>
</gene>